<evidence type="ECO:0000256" key="1">
    <source>
        <dbReference type="SAM" id="Coils"/>
    </source>
</evidence>
<feature type="domain" description="TPM" evidence="3">
    <location>
        <begin position="69"/>
        <end position="179"/>
    </location>
</feature>
<feature type="signal peptide" evidence="2">
    <location>
        <begin position="1"/>
        <end position="35"/>
    </location>
</feature>
<keyword evidence="5" id="KW-1185">Reference proteome</keyword>
<organism evidence="4 5">
    <name type="scientific">Corynebacterium aquatimens</name>
    <dbReference type="NCBI Taxonomy" id="1190508"/>
    <lineage>
        <taxon>Bacteria</taxon>
        <taxon>Bacillati</taxon>
        <taxon>Actinomycetota</taxon>
        <taxon>Actinomycetes</taxon>
        <taxon>Mycobacteriales</taxon>
        <taxon>Corynebacteriaceae</taxon>
        <taxon>Corynebacterium</taxon>
    </lineage>
</organism>
<proteinExistence type="predicted"/>
<dbReference type="Proteomes" id="UP000658613">
    <property type="component" value="Unassembled WGS sequence"/>
</dbReference>
<comment type="caution">
    <text evidence="4">The sequence shown here is derived from an EMBL/GenBank/DDBJ whole genome shotgun (WGS) entry which is preliminary data.</text>
</comment>
<feature type="coiled-coil region" evidence="1">
    <location>
        <begin position="389"/>
        <end position="416"/>
    </location>
</feature>
<accession>A0A931GW38</accession>
<dbReference type="InterPro" id="IPR007621">
    <property type="entry name" value="TPM_dom"/>
</dbReference>
<sequence length="685" mass="72529">MTTSSPRSVAPVRIALAAPVIAGGFALAAAPAALAATHYFDNGPHEIVAQAPATVQGAPVDPTDLREKVVDQAGVLSGSEKGDIEAAITQLQERKSLNAYVVYMTTFGGEDPDQWAKTAVNDRGSNTAVVAIATEDRKYAIATGGAWNDSQEAAMEKAAFAQLSNQNFPAAGLAAINSVNGSGGGDGEGGPDGALLAGGVGAAALAGGGFYAYGRRKEKKNEADQITAAKELKPGDVDSLGRLPTPTLEKLAKDTLVQTDESIRVGKEELEIARDEFGADRVRPFTAAMNEATAALQRAFRIHQRLYDAIPETEPEKRAMLIDIVSSCGKAEDALNMRSKQFTDLRNLLIKAPDEIEAIIRRIIDLRARIEPAQATLADLHQRYTDEVLQSIADNIDVANGSIAEAEDQLNTARKLADQPAGQQGALVDVLRAAQHAVEVADTNLTAIEHAEANIARARQNLNALIDEIEDELDQIEQLKRETTQGALVDVAALNTVSERARAQLAELRGRADSDPLDVYTRLTHLDSEIDAEIDRARGVVSDQQRKLQLFDQQMNVATAQIQSAEDLINSRGRIIGSQARTLLAESKRQYAEAHNRRVDDTANAIEFARAATDTSRRASQAAQADVAEYRRMQTNQTMGDIAQAVIWASILGGGGGGGGFGGGFGGGGGGGFSGGGTTSRSGSF</sequence>
<gene>
    <name evidence="4" type="ORF">IW254_001040</name>
</gene>
<evidence type="ECO:0000256" key="2">
    <source>
        <dbReference type="SAM" id="SignalP"/>
    </source>
</evidence>
<keyword evidence="2" id="KW-0732">Signal</keyword>
<reference evidence="4" key="1">
    <citation type="submission" date="2020-11" db="EMBL/GenBank/DDBJ databases">
        <title>Sequencing the genomes of 1000 actinobacteria strains.</title>
        <authorList>
            <person name="Klenk H.-P."/>
        </authorList>
    </citation>
    <scope>NUCLEOTIDE SEQUENCE</scope>
    <source>
        <strain evidence="4">DSM 45632</strain>
    </source>
</reference>
<dbReference type="Gene3D" id="3.10.310.50">
    <property type="match status" value="1"/>
</dbReference>
<dbReference type="Gene3D" id="1.10.287.1490">
    <property type="match status" value="1"/>
</dbReference>
<evidence type="ECO:0000313" key="4">
    <source>
        <dbReference type="EMBL" id="MBG6122071.1"/>
    </source>
</evidence>
<evidence type="ECO:0000259" key="3">
    <source>
        <dbReference type="Pfam" id="PF04536"/>
    </source>
</evidence>
<evidence type="ECO:0000313" key="5">
    <source>
        <dbReference type="Proteomes" id="UP000658613"/>
    </source>
</evidence>
<protein>
    <submittedName>
        <fullName evidence="4">Membrane protein YgcG</fullName>
    </submittedName>
</protein>
<dbReference type="Pfam" id="PF04536">
    <property type="entry name" value="TPM_phosphatase"/>
    <property type="match status" value="1"/>
</dbReference>
<dbReference type="AlphaFoldDB" id="A0A931GW38"/>
<dbReference type="EMBL" id="JADOUE010000001">
    <property type="protein sequence ID" value="MBG6122071.1"/>
    <property type="molecule type" value="Genomic_DNA"/>
</dbReference>
<feature type="chain" id="PRO_5037418310" evidence="2">
    <location>
        <begin position="36"/>
        <end position="685"/>
    </location>
</feature>
<keyword evidence="1" id="KW-0175">Coiled coil</keyword>
<name>A0A931GW38_9CORY</name>
<dbReference type="RefSeq" id="WP_196824527.1">
    <property type="nucleotide sequence ID" value="NZ_CP046980.1"/>
</dbReference>
<feature type="coiled-coil region" evidence="1">
    <location>
        <begin position="448"/>
        <end position="511"/>
    </location>
</feature>